<organism evidence="2 3">
    <name type="scientific">Pedobacter jamesrossensis</name>
    <dbReference type="NCBI Taxonomy" id="1908238"/>
    <lineage>
        <taxon>Bacteria</taxon>
        <taxon>Pseudomonadati</taxon>
        <taxon>Bacteroidota</taxon>
        <taxon>Sphingobacteriia</taxon>
        <taxon>Sphingobacteriales</taxon>
        <taxon>Sphingobacteriaceae</taxon>
        <taxon>Pedobacter</taxon>
    </lineage>
</organism>
<evidence type="ECO:0000313" key="3">
    <source>
        <dbReference type="Proteomes" id="UP001595792"/>
    </source>
</evidence>
<proteinExistence type="predicted"/>
<dbReference type="InterPro" id="IPR016181">
    <property type="entry name" value="Acyl_CoA_acyltransferase"/>
</dbReference>
<reference evidence="3" key="1">
    <citation type="journal article" date="2019" name="Int. J. Syst. Evol. Microbiol.">
        <title>The Global Catalogue of Microorganisms (GCM) 10K type strain sequencing project: providing services to taxonomists for standard genome sequencing and annotation.</title>
        <authorList>
            <consortium name="The Broad Institute Genomics Platform"/>
            <consortium name="The Broad Institute Genome Sequencing Center for Infectious Disease"/>
            <person name="Wu L."/>
            <person name="Ma J."/>
        </authorList>
    </citation>
    <scope>NUCLEOTIDE SEQUENCE [LARGE SCALE GENOMIC DNA]</scope>
    <source>
        <strain evidence="3">CCM 8689</strain>
    </source>
</reference>
<feature type="domain" description="N-acetyltransferase" evidence="1">
    <location>
        <begin position="3"/>
        <end position="181"/>
    </location>
</feature>
<accession>A0ABV8NPN7</accession>
<keyword evidence="2" id="KW-0808">Transferase</keyword>
<dbReference type="EC" id="2.3.-.-" evidence="2"/>
<name>A0ABV8NPN7_9SPHI</name>
<evidence type="ECO:0000259" key="1">
    <source>
        <dbReference type="PROSITE" id="PS51186"/>
    </source>
</evidence>
<dbReference type="PROSITE" id="PS51186">
    <property type="entry name" value="GNAT"/>
    <property type="match status" value="1"/>
</dbReference>
<dbReference type="EMBL" id="JBHSBY010000127">
    <property type="protein sequence ID" value="MFC4197785.1"/>
    <property type="molecule type" value="Genomic_DNA"/>
</dbReference>
<dbReference type="Gene3D" id="3.40.630.30">
    <property type="match status" value="1"/>
</dbReference>
<dbReference type="InterPro" id="IPR000182">
    <property type="entry name" value="GNAT_dom"/>
</dbReference>
<protein>
    <submittedName>
        <fullName evidence="2">GNAT family N-acetyltransferase</fullName>
        <ecNumber evidence="2">2.3.-.-</ecNumber>
    </submittedName>
</protein>
<dbReference type="GO" id="GO:0016746">
    <property type="term" value="F:acyltransferase activity"/>
    <property type="evidence" value="ECO:0007669"/>
    <property type="project" value="UniProtKB-KW"/>
</dbReference>
<dbReference type="Pfam" id="PF00583">
    <property type="entry name" value="Acetyltransf_1"/>
    <property type="match status" value="1"/>
</dbReference>
<dbReference type="Proteomes" id="UP001595792">
    <property type="component" value="Unassembled WGS sequence"/>
</dbReference>
<dbReference type="SUPFAM" id="SSF55729">
    <property type="entry name" value="Acyl-CoA N-acyltransferases (Nat)"/>
    <property type="match status" value="1"/>
</dbReference>
<dbReference type="RefSeq" id="WP_378961424.1">
    <property type="nucleotide sequence ID" value="NZ_JBHRXC010000016.1"/>
</dbReference>
<keyword evidence="2" id="KW-0012">Acyltransferase</keyword>
<gene>
    <name evidence="2" type="ORF">ACFOUY_13855</name>
</gene>
<sequence>MISITTSSSEQDLEGILKLHKENLSSNLSIEEKQNQGFVTVAHSMIDLKKMQQYEPNIIAKDGEKVIAYVLGMTAKSKDDIPILVPMFNGFNYIEYKGKPISEYAYIVVGQVCVDKNYRGQGLFDKSYQAYREYFQTLYDFAVTEVATTNLRSINAHKRLGFEEIYRAKDENGLEWSVVIWDWRK</sequence>
<evidence type="ECO:0000313" key="2">
    <source>
        <dbReference type="EMBL" id="MFC4197785.1"/>
    </source>
</evidence>
<keyword evidence="3" id="KW-1185">Reference proteome</keyword>
<comment type="caution">
    <text evidence="2">The sequence shown here is derived from an EMBL/GenBank/DDBJ whole genome shotgun (WGS) entry which is preliminary data.</text>
</comment>